<gene>
    <name evidence="1" type="ORF">BDV39DRAFT_188382</name>
</gene>
<dbReference type="Proteomes" id="UP000325945">
    <property type="component" value="Unassembled WGS sequence"/>
</dbReference>
<evidence type="ECO:0008006" key="3">
    <source>
        <dbReference type="Google" id="ProtNLM"/>
    </source>
</evidence>
<evidence type="ECO:0000313" key="1">
    <source>
        <dbReference type="EMBL" id="KAE8333275.1"/>
    </source>
</evidence>
<reference evidence="2" key="1">
    <citation type="submission" date="2019-04" db="EMBL/GenBank/DDBJ databases">
        <title>Friends and foes A comparative genomics studyof 23 Aspergillus species from section Flavi.</title>
        <authorList>
            <consortium name="DOE Joint Genome Institute"/>
            <person name="Kjaerbolling I."/>
            <person name="Vesth T."/>
            <person name="Frisvad J.C."/>
            <person name="Nybo J.L."/>
            <person name="Theobald S."/>
            <person name="Kildgaard S."/>
            <person name="Isbrandt T."/>
            <person name="Kuo A."/>
            <person name="Sato A."/>
            <person name="Lyhne E.K."/>
            <person name="Kogle M.E."/>
            <person name="Wiebenga A."/>
            <person name="Kun R.S."/>
            <person name="Lubbers R.J."/>
            <person name="Makela M.R."/>
            <person name="Barry K."/>
            <person name="Chovatia M."/>
            <person name="Clum A."/>
            <person name="Daum C."/>
            <person name="Haridas S."/>
            <person name="He G."/>
            <person name="LaButti K."/>
            <person name="Lipzen A."/>
            <person name="Mondo S."/>
            <person name="Riley R."/>
            <person name="Salamov A."/>
            <person name="Simmons B.A."/>
            <person name="Magnuson J.K."/>
            <person name="Henrissat B."/>
            <person name="Mortensen U.H."/>
            <person name="Larsen T.O."/>
            <person name="Devries R.P."/>
            <person name="Grigoriev I.V."/>
            <person name="Machida M."/>
            <person name="Baker S.E."/>
            <person name="Andersen M.R."/>
        </authorList>
    </citation>
    <scope>NUCLEOTIDE SEQUENCE [LARGE SCALE GENOMIC DNA]</scope>
    <source>
        <strain evidence="2">CBS 130017</strain>
    </source>
</reference>
<sequence length="251" mass="27990">MALVGAGEVGLRLAIEFCKSEDEVMILPAETRPTNYSNEDLKKNLKDGDAVVLTFWGLLCRELPRCKYFIPSEWHINIENFPDQPMFSSATRGCSPEATFIGYIPPQGQNPLREVELAWAMKHGTKVFDVYGDGLQKVTLTSLGDVARVVVAVLRNSITTGSDFHRRLIRSLDSVWKSNAMTFSEVLDAIYKRLQANDDGVALHQMRIFGFTNANHIPEEKALEWGTGVLQGLHAISVEELLEKAKARANP</sequence>
<protein>
    <recommendedName>
        <fullName evidence="3">NmrA-like domain-containing protein</fullName>
    </recommendedName>
</protein>
<name>A0A5N6XJ42_9EURO</name>
<dbReference type="EMBL" id="ML741762">
    <property type="protein sequence ID" value="KAE8333275.1"/>
    <property type="molecule type" value="Genomic_DNA"/>
</dbReference>
<organism evidence="1 2">
    <name type="scientific">Aspergillus sergii</name>
    <dbReference type="NCBI Taxonomy" id="1034303"/>
    <lineage>
        <taxon>Eukaryota</taxon>
        <taxon>Fungi</taxon>
        <taxon>Dikarya</taxon>
        <taxon>Ascomycota</taxon>
        <taxon>Pezizomycotina</taxon>
        <taxon>Eurotiomycetes</taxon>
        <taxon>Eurotiomycetidae</taxon>
        <taxon>Eurotiales</taxon>
        <taxon>Aspergillaceae</taxon>
        <taxon>Aspergillus</taxon>
        <taxon>Aspergillus subgen. Circumdati</taxon>
    </lineage>
</organism>
<keyword evidence="2" id="KW-1185">Reference proteome</keyword>
<dbReference type="AlphaFoldDB" id="A0A5N6XJ42"/>
<proteinExistence type="predicted"/>
<evidence type="ECO:0000313" key="2">
    <source>
        <dbReference type="Proteomes" id="UP000325945"/>
    </source>
</evidence>
<accession>A0A5N6XJ42</accession>